<keyword evidence="1" id="KW-0175">Coiled coil</keyword>
<evidence type="ECO:0000313" key="3">
    <source>
        <dbReference type="EMBL" id="CAI9110848.1"/>
    </source>
</evidence>
<feature type="region of interest" description="Disordered" evidence="2">
    <location>
        <begin position="1"/>
        <end position="34"/>
    </location>
</feature>
<dbReference type="PANTHER" id="PTHR35358">
    <property type="entry name" value="OS06G0711100 PROTEIN"/>
    <property type="match status" value="1"/>
</dbReference>
<dbReference type="PANTHER" id="PTHR35358:SF10">
    <property type="entry name" value="PLANT PHOSPHOLIPASE-LIKE PROTEIN"/>
    <property type="match status" value="1"/>
</dbReference>
<dbReference type="AlphaFoldDB" id="A0AAV1DVY2"/>
<sequence length="350" mass="39402">MAITRAGKRKEMAEATCCSATPPPSKRKGKAAESVHGLFTYSRRCIHPLNRCDGDTTQPQEQNTTAGKSQVGGWKVLLGPNHGPSPESLDLHTSSEEKSEMPHENQPRDSLSRSSLRAERGQNDKMNDENVAPNSTSIGMTEVFHRCRKSFEVDAEVESAYKSALAAIGKYKVKEEQAPMLGKIFGRYGDIAEESDLSCSESLSHFLGMVCDICLELKSTSFADISLLQVDEMLRKIDDSERVGLKVKWLREKLIEVKDMKELVGGYNDFKENRAKIETKKEELKKQKADLALYQQEVKANLAKLHQKLDLLTDELTSMKAKDKHTHQKIQKRKEKIKAYYNQDLVEGLL</sequence>
<feature type="compositionally biased region" description="Basic and acidic residues" evidence="2">
    <location>
        <begin position="89"/>
        <end position="128"/>
    </location>
</feature>
<feature type="coiled-coil region" evidence="1">
    <location>
        <begin position="267"/>
        <end position="322"/>
    </location>
</feature>
<dbReference type="InterPro" id="IPR007942">
    <property type="entry name" value="PLipase-like"/>
</dbReference>
<feature type="region of interest" description="Disordered" evidence="2">
    <location>
        <begin position="51"/>
        <end position="135"/>
    </location>
</feature>
<reference evidence="3" key="1">
    <citation type="submission" date="2023-03" db="EMBL/GenBank/DDBJ databases">
        <authorList>
            <person name="Julca I."/>
        </authorList>
    </citation>
    <scope>NUCLEOTIDE SEQUENCE</scope>
</reference>
<gene>
    <name evidence="3" type="ORF">OLC1_LOCUS18401</name>
</gene>
<accession>A0AAV1DVY2</accession>
<dbReference type="Proteomes" id="UP001161247">
    <property type="component" value="Chromosome 6"/>
</dbReference>
<proteinExistence type="predicted"/>
<dbReference type="Pfam" id="PF05278">
    <property type="entry name" value="PEARLI-4"/>
    <property type="match status" value="1"/>
</dbReference>
<evidence type="ECO:0000313" key="4">
    <source>
        <dbReference type="Proteomes" id="UP001161247"/>
    </source>
</evidence>
<name>A0AAV1DVY2_OLDCO</name>
<evidence type="ECO:0000256" key="2">
    <source>
        <dbReference type="SAM" id="MobiDB-lite"/>
    </source>
</evidence>
<organism evidence="3 4">
    <name type="scientific">Oldenlandia corymbosa var. corymbosa</name>
    <dbReference type="NCBI Taxonomy" id="529605"/>
    <lineage>
        <taxon>Eukaryota</taxon>
        <taxon>Viridiplantae</taxon>
        <taxon>Streptophyta</taxon>
        <taxon>Embryophyta</taxon>
        <taxon>Tracheophyta</taxon>
        <taxon>Spermatophyta</taxon>
        <taxon>Magnoliopsida</taxon>
        <taxon>eudicotyledons</taxon>
        <taxon>Gunneridae</taxon>
        <taxon>Pentapetalae</taxon>
        <taxon>asterids</taxon>
        <taxon>lamiids</taxon>
        <taxon>Gentianales</taxon>
        <taxon>Rubiaceae</taxon>
        <taxon>Rubioideae</taxon>
        <taxon>Spermacoceae</taxon>
        <taxon>Hedyotis-Oldenlandia complex</taxon>
        <taxon>Oldenlandia</taxon>
    </lineage>
</organism>
<feature type="compositionally biased region" description="Polar residues" evidence="2">
    <location>
        <begin position="55"/>
        <end position="68"/>
    </location>
</feature>
<keyword evidence="4" id="KW-1185">Reference proteome</keyword>
<protein>
    <submittedName>
        <fullName evidence="3">OLC1v1010938C1</fullName>
    </submittedName>
</protein>
<evidence type="ECO:0000256" key="1">
    <source>
        <dbReference type="SAM" id="Coils"/>
    </source>
</evidence>
<dbReference type="EMBL" id="OX459123">
    <property type="protein sequence ID" value="CAI9110848.1"/>
    <property type="molecule type" value="Genomic_DNA"/>
</dbReference>